<keyword evidence="2" id="KW-1185">Reference proteome</keyword>
<accession>A0A4C1YRT2</accession>
<sequence length="121" mass="13594">MSNRQTTRLEHCITEYRAGRALSSVLRWPLPSQTPGTLDTTAHTPCIEQEKGMSVSGYIFRSELNFNTGCRNTANIGGCYNGLFNLCWLESQRTSIVVREADVRTHTVRTSAMARQIGEIR</sequence>
<dbReference type="Proteomes" id="UP000299102">
    <property type="component" value="Unassembled WGS sequence"/>
</dbReference>
<evidence type="ECO:0000313" key="2">
    <source>
        <dbReference type="Proteomes" id="UP000299102"/>
    </source>
</evidence>
<protein>
    <submittedName>
        <fullName evidence="1">Uncharacterized protein</fullName>
    </submittedName>
</protein>
<name>A0A4C1YRT2_EUMVA</name>
<evidence type="ECO:0000313" key="1">
    <source>
        <dbReference type="EMBL" id="GBP77673.1"/>
    </source>
</evidence>
<reference evidence="1 2" key="1">
    <citation type="journal article" date="2019" name="Commun. Biol.">
        <title>The bagworm genome reveals a unique fibroin gene that provides high tensile strength.</title>
        <authorList>
            <person name="Kono N."/>
            <person name="Nakamura H."/>
            <person name="Ohtoshi R."/>
            <person name="Tomita M."/>
            <person name="Numata K."/>
            <person name="Arakawa K."/>
        </authorList>
    </citation>
    <scope>NUCLEOTIDE SEQUENCE [LARGE SCALE GENOMIC DNA]</scope>
</reference>
<organism evidence="1 2">
    <name type="scientific">Eumeta variegata</name>
    <name type="common">Bagworm moth</name>
    <name type="synonym">Eumeta japonica</name>
    <dbReference type="NCBI Taxonomy" id="151549"/>
    <lineage>
        <taxon>Eukaryota</taxon>
        <taxon>Metazoa</taxon>
        <taxon>Ecdysozoa</taxon>
        <taxon>Arthropoda</taxon>
        <taxon>Hexapoda</taxon>
        <taxon>Insecta</taxon>
        <taxon>Pterygota</taxon>
        <taxon>Neoptera</taxon>
        <taxon>Endopterygota</taxon>
        <taxon>Lepidoptera</taxon>
        <taxon>Glossata</taxon>
        <taxon>Ditrysia</taxon>
        <taxon>Tineoidea</taxon>
        <taxon>Psychidae</taxon>
        <taxon>Oiketicinae</taxon>
        <taxon>Eumeta</taxon>
    </lineage>
</organism>
<gene>
    <name evidence="1" type="ORF">EVAR_57058_1</name>
</gene>
<dbReference type="EMBL" id="BGZK01001341">
    <property type="protein sequence ID" value="GBP77673.1"/>
    <property type="molecule type" value="Genomic_DNA"/>
</dbReference>
<dbReference type="AlphaFoldDB" id="A0A4C1YRT2"/>
<proteinExistence type="predicted"/>
<comment type="caution">
    <text evidence="1">The sequence shown here is derived from an EMBL/GenBank/DDBJ whole genome shotgun (WGS) entry which is preliminary data.</text>
</comment>